<evidence type="ECO:0000313" key="1">
    <source>
        <dbReference type="EMBL" id="HJB42186.1"/>
    </source>
</evidence>
<dbReference type="InterPro" id="IPR023214">
    <property type="entry name" value="HAD_sf"/>
</dbReference>
<dbReference type="EMBL" id="DWYG01000112">
    <property type="protein sequence ID" value="HJB42186.1"/>
    <property type="molecule type" value="Genomic_DNA"/>
</dbReference>
<dbReference type="Proteomes" id="UP000886803">
    <property type="component" value="Unassembled WGS sequence"/>
</dbReference>
<dbReference type="Gene3D" id="3.30.1240.10">
    <property type="match status" value="1"/>
</dbReference>
<dbReference type="Gene3D" id="3.40.50.1000">
    <property type="entry name" value="HAD superfamily/HAD-like"/>
    <property type="match status" value="1"/>
</dbReference>
<dbReference type="PANTHER" id="PTHR10000:SF8">
    <property type="entry name" value="HAD SUPERFAMILY HYDROLASE-LIKE, TYPE 3"/>
    <property type="match status" value="1"/>
</dbReference>
<dbReference type="GO" id="GO:0016791">
    <property type="term" value="F:phosphatase activity"/>
    <property type="evidence" value="ECO:0007669"/>
    <property type="project" value="TreeGrafter"/>
</dbReference>
<protein>
    <submittedName>
        <fullName evidence="1">Cof-type HAD-IIB family hydrolase</fullName>
    </submittedName>
</protein>
<dbReference type="SUPFAM" id="SSF56784">
    <property type="entry name" value="HAD-like"/>
    <property type="match status" value="1"/>
</dbReference>
<dbReference type="GO" id="GO:0000287">
    <property type="term" value="F:magnesium ion binding"/>
    <property type="evidence" value="ECO:0007669"/>
    <property type="project" value="TreeGrafter"/>
</dbReference>
<evidence type="ECO:0000313" key="2">
    <source>
        <dbReference type="Proteomes" id="UP000886803"/>
    </source>
</evidence>
<dbReference type="GO" id="GO:0005829">
    <property type="term" value="C:cytosol"/>
    <property type="evidence" value="ECO:0007669"/>
    <property type="project" value="TreeGrafter"/>
</dbReference>
<comment type="caution">
    <text evidence="1">The sequence shown here is derived from an EMBL/GenBank/DDBJ whole genome shotgun (WGS) entry which is preliminary data.</text>
</comment>
<dbReference type="CDD" id="cd07516">
    <property type="entry name" value="HAD_Pase"/>
    <property type="match status" value="1"/>
</dbReference>
<name>A0A9D2S3R3_9FIRM</name>
<dbReference type="SFLD" id="SFLDG01140">
    <property type="entry name" value="C2.B:_Phosphomannomutase_and_P"/>
    <property type="match status" value="1"/>
</dbReference>
<dbReference type="SFLD" id="SFLDS00003">
    <property type="entry name" value="Haloacid_Dehalogenase"/>
    <property type="match status" value="1"/>
</dbReference>
<accession>A0A9D2S3R3</accession>
<reference evidence="1" key="2">
    <citation type="submission" date="2021-04" db="EMBL/GenBank/DDBJ databases">
        <authorList>
            <person name="Gilroy R."/>
        </authorList>
    </citation>
    <scope>NUCLEOTIDE SEQUENCE</scope>
    <source>
        <strain evidence="1">ChiBcec8-13705</strain>
    </source>
</reference>
<dbReference type="AlphaFoldDB" id="A0A9D2S3R3"/>
<dbReference type="InterPro" id="IPR036412">
    <property type="entry name" value="HAD-like_sf"/>
</dbReference>
<dbReference type="Pfam" id="PF08282">
    <property type="entry name" value="Hydrolase_3"/>
    <property type="match status" value="1"/>
</dbReference>
<sequence length="277" mass="28258">MPDIRLIALDLDGTVFDDEKRISPRTLAAIRAALDRGIDVLPATGRNAAGVPDAFMQMPGVRFALTSNGASVVELASGRPLVRLPFEADFARRALAAVQPFGGAIGLFVGGDCYSDPAGTAAALASCPPALLPYIKASRRVTDSLDALIAQRPGEVEKFSILYPDAATRDAARAAVVAACPGIEATSSIPNNLELNAPGVTKGRGLLALADYLGLSASQVMACGDSGNDLAMVQLAGVGVAMGNATPDVLAAADFVTLDNNHDGVAAAIETLALGSM</sequence>
<gene>
    <name evidence="1" type="ORF">H9945_06775</name>
</gene>
<organism evidence="1 2">
    <name type="scientific">Candidatus Gemmiger avicola</name>
    <dbReference type="NCBI Taxonomy" id="2838605"/>
    <lineage>
        <taxon>Bacteria</taxon>
        <taxon>Bacillati</taxon>
        <taxon>Bacillota</taxon>
        <taxon>Clostridia</taxon>
        <taxon>Eubacteriales</taxon>
        <taxon>Gemmiger</taxon>
    </lineage>
</organism>
<reference evidence="1" key="1">
    <citation type="journal article" date="2021" name="PeerJ">
        <title>Extensive microbial diversity within the chicken gut microbiome revealed by metagenomics and culture.</title>
        <authorList>
            <person name="Gilroy R."/>
            <person name="Ravi A."/>
            <person name="Getino M."/>
            <person name="Pursley I."/>
            <person name="Horton D.L."/>
            <person name="Alikhan N.F."/>
            <person name="Baker D."/>
            <person name="Gharbi K."/>
            <person name="Hall N."/>
            <person name="Watson M."/>
            <person name="Adriaenssens E.M."/>
            <person name="Foster-Nyarko E."/>
            <person name="Jarju S."/>
            <person name="Secka A."/>
            <person name="Antonio M."/>
            <person name="Oren A."/>
            <person name="Chaudhuri R.R."/>
            <person name="La Ragione R."/>
            <person name="Hildebrand F."/>
            <person name="Pallen M.J."/>
        </authorList>
    </citation>
    <scope>NUCLEOTIDE SEQUENCE</scope>
    <source>
        <strain evidence="1">ChiBcec8-13705</strain>
    </source>
</reference>
<keyword evidence="1" id="KW-0378">Hydrolase</keyword>
<dbReference type="PANTHER" id="PTHR10000">
    <property type="entry name" value="PHOSPHOSERINE PHOSPHATASE"/>
    <property type="match status" value="1"/>
</dbReference>
<proteinExistence type="predicted"/>